<dbReference type="SUPFAM" id="SSF69000">
    <property type="entry name" value="FAD-dependent thiol oxidase"/>
    <property type="match status" value="1"/>
</dbReference>
<reference evidence="9 10" key="1">
    <citation type="submission" date="2019-10" db="EMBL/GenBank/DDBJ databases">
        <authorList>
            <person name="Palmer J.M."/>
        </authorList>
    </citation>
    <scope>NUCLEOTIDE SEQUENCE [LARGE SCALE GENOMIC DNA]</scope>
    <source>
        <strain evidence="9 10">TWF718</strain>
    </source>
</reference>
<dbReference type="InterPro" id="IPR017905">
    <property type="entry name" value="ERV/ALR_sulphydryl_oxidase"/>
</dbReference>
<keyword evidence="6" id="KW-0812">Transmembrane</keyword>
<dbReference type="FunFam" id="1.20.120.310:FF:000002">
    <property type="entry name" value="Sulfhydryl oxidase"/>
    <property type="match status" value="1"/>
</dbReference>
<evidence type="ECO:0000256" key="7">
    <source>
        <dbReference type="SAM" id="MobiDB-lite"/>
    </source>
</evidence>
<feature type="region of interest" description="Disordered" evidence="7">
    <location>
        <begin position="48"/>
        <end position="83"/>
    </location>
</feature>
<keyword evidence="6" id="KW-1133">Transmembrane helix</keyword>
<feature type="compositionally biased region" description="Basic and acidic residues" evidence="7">
    <location>
        <begin position="255"/>
        <end position="267"/>
    </location>
</feature>
<keyword evidence="2 6" id="KW-0285">Flavoprotein</keyword>
<dbReference type="EC" id="1.8.3.2" evidence="6"/>
<feature type="compositionally biased region" description="Low complexity" evidence="7">
    <location>
        <begin position="48"/>
        <end position="64"/>
    </location>
</feature>
<evidence type="ECO:0000256" key="3">
    <source>
        <dbReference type="ARBA" id="ARBA00022827"/>
    </source>
</evidence>
<evidence type="ECO:0000256" key="1">
    <source>
        <dbReference type="ARBA" id="ARBA00001974"/>
    </source>
</evidence>
<evidence type="ECO:0000256" key="6">
    <source>
        <dbReference type="RuleBase" id="RU371123"/>
    </source>
</evidence>
<keyword evidence="4 6" id="KW-0560">Oxidoreductase</keyword>
<dbReference type="Proteomes" id="UP001313282">
    <property type="component" value="Unassembled WGS sequence"/>
</dbReference>
<feature type="transmembrane region" description="Helical" evidence="6">
    <location>
        <begin position="20"/>
        <end position="38"/>
    </location>
</feature>
<dbReference type="PROSITE" id="PS51324">
    <property type="entry name" value="ERV_ALR"/>
    <property type="match status" value="1"/>
</dbReference>
<dbReference type="Gene3D" id="1.20.120.310">
    <property type="entry name" value="ERV/ALR sulfhydryl oxidase domain"/>
    <property type="match status" value="1"/>
</dbReference>
<feature type="compositionally biased region" description="Gly residues" evidence="7">
    <location>
        <begin position="65"/>
        <end position="81"/>
    </location>
</feature>
<evidence type="ECO:0000259" key="8">
    <source>
        <dbReference type="PROSITE" id="PS51324"/>
    </source>
</evidence>
<protein>
    <recommendedName>
        <fullName evidence="6">Sulfhydryl oxidase</fullName>
        <ecNumber evidence="6">1.8.3.2</ecNumber>
    </recommendedName>
</protein>
<evidence type="ECO:0000256" key="4">
    <source>
        <dbReference type="ARBA" id="ARBA00023002"/>
    </source>
</evidence>
<comment type="caution">
    <text evidence="9">The sequence shown here is derived from an EMBL/GenBank/DDBJ whole genome shotgun (WGS) entry which is preliminary data.</text>
</comment>
<evidence type="ECO:0000313" key="9">
    <source>
        <dbReference type="EMBL" id="KAK6357477.1"/>
    </source>
</evidence>
<gene>
    <name evidence="9" type="ORF">TWF718_001787</name>
</gene>
<dbReference type="GO" id="GO:0016971">
    <property type="term" value="F:flavin-dependent sulfhydryl oxidase activity"/>
    <property type="evidence" value="ECO:0007669"/>
    <property type="project" value="InterPro"/>
</dbReference>
<dbReference type="EMBL" id="JAVHNR010000001">
    <property type="protein sequence ID" value="KAK6357477.1"/>
    <property type="molecule type" value="Genomic_DNA"/>
</dbReference>
<comment type="catalytic activity">
    <reaction evidence="6">
        <text>2 R'C(R)SH + O2 = R'C(R)S-S(R)CR' + H2O2</text>
        <dbReference type="Rhea" id="RHEA:17357"/>
        <dbReference type="ChEBI" id="CHEBI:15379"/>
        <dbReference type="ChEBI" id="CHEBI:16240"/>
        <dbReference type="ChEBI" id="CHEBI:16520"/>
        <dbReference type="ChEBI" id="CHEBI:17412"/>
        <dbReference type="EC" id="1.8.3.2"/>
    </reaction>
</comment>
<dbReference type="InterPro" id="IPR039799">
    <property type="entry name" value="ALR/ERV"/>
</dbReference>
<dbReference type="InterPro" id="IPR036774">
    <property type="entry name" value="ERV/ALR_sulphydryl_oxid_sf"/>
</dbReference>
<dbReference type="PANTHER" id="PTHR12645:SF1">
    <property type="entry name" value="FAD-LINKED SULFHYDRYL OXIDASE ERV2"/>
    <property type="match status" value="1"/>
</dbReference>
<organism evidence="9 10">
    <name type="scientific">Orbilia javanica</name>
    <dbReference type="NCBI Taxonomy" id="47235"/>
    <lineage>
        <taxon>Eukaryota</taxon>
        <taxon>Fungi</taxon>
        <taxon>Dikarya</taxon>
        <taxon>Ascomycota</taxon>
        <taxon>Pezizomycotina</taxon>
        <taxon>Orbiliomycetes</taxon>
        <taxon>Orbiliales</taxon>
        <taxon>Orbiliaceae</taxon>
        <taxon>Orbilia</taxon>
    </lineage>
</organism>
<feature type="compositionally biased region" description="Gly residues" evidence="7">
    <location>
        <begin position="221"/>
        <end position="234"/>
    </location>
</feature>
<name>A0AAN8RNJ6_9PEZI</name>
<feature type="domain" description="ERV/ALR sulfhydryl oxidase" evidence="8">
    <location>
        <begin position="102"/>
        <end position="202"/>
    </location>
</feature>
<proteinExistence type="predicted"/>
<comment type="cofactor">
    <cofactor evidence="1 6">
        <name>FAD</name>
        <dbReference type="ChEBI" id="CHEBI:57692"/>
    </cofactor>
</comment>
<evidence type="ECO:0000256" key="2">
    <source>
        <dbReference type="ARBA" id="ARBA00022630"/>
    </source>
</evidence>
<dbReference type="PANTHER" id="PTHR12645">
    <property type="entry name" value="ALR/ERV"/>
    <property type="match status" value="1"/>
</dbReference>
<accession>A0AAN8RNJ6</accession>
<dbReference type="AlphaFoldDB" id="A0AAN8RNJ6"/>
<keyword evidence="5" id="KW-1015">Disulfide bond</keyword>
<evidence type="ECO:0000313" key="10">
    <source>
        <dbReference type="Proteomes" id="UP001313282"/>
    </source>
</evidence>
<dbReference type="Pfam" id="PF04777">
    <property type="entry name" value="Evr1_Alr"/>
    <property type="match status" value="1"/>
</dbReference>
<evidence type="ECO:0000256" key="5">
    <source>
        <dbReference type="ARBA" id="ARBA00023157"/>
    </source>
</evidence>
<feature type="region of interest" description="Disordered" evidence="7">
    <location>
        <begin position="213"/>
        <end position="267"/>
    </location>
</feature>
<keyword evidence="6" id="KW-0472">Membrane</keyword>
<sequence length="267" mass="29264">MPKHHHLHHRQLPMSRNRPITYIAIIAAFIFFYSYLLFPSSSARGASPYSSPEQSYSSGSSGSSGSWGKGKGDGGDAGSGSGVFKTPAIHAPGEVIMPKLGNETIKQELGRASWKLLHTMLARFPEKPTLDEREALKSYLYLFGRLYPCGECATHFRLLLQKYPPQTSSRDAASQWGCVVHNAVNERLRKPMFDCGTIADKYHCGCAEEDEKKRKLEEGGQQQGEGGGGEGIAEGSGSELVRQKKVVDRDEEEGEMKLVKEGLTRGG</sequence>
<dbReference type="GO" id="GO:0005739">
    <property type="term" value="C:mitochondrion"/>
    <property type="evidence" value="ECO:0007669"/>
    <property type="project" value="TreeGrafter"/>
</dbReference>
<keyword evidence="3 6" id="KW-0274">FAD</keyword>
<keyword evidence="10" id="KW-1185">Reference proteome</keyword>
<dbReference type="GO" id="GO:0050660">
    <property type="term" value="F:flavin adenine dinucleotide binding"/>
    <property type="evidence" value="ECO:0007669"/>
    <property type="project" value="TreeGrafter"/>
</dbReference>